<reference evidence="3" key="1">
    <citation type="submission" date="2015-07" db="EMBL/GenBank/DDBJ databases">
        <authorList>
            <consortium name="Consortium for Microbial Forensics and Genomics (microFORGE)"/>
            <person name="Knight B.M."/>
            <person name="Roberts D.P."/>
            <person name="Lin D."/>
            <person name="Hari K."/>
            <person name="Fletcher J."/>
            <person name="Melcher U."/>
            <person name="Blagden T."/>
            <person name="Winegar R.A."/>
        </authorList>
    </citation>
    <scope>NUCLEOTIDE SEQUENCE [LARGE SCALE GENOMIC DNA]</scope>
    <source>
        <strain evidence="3">DSM 23493</strain>
    </source>
</reference>
<dbReference type="EMBL" id="LFXJ01000005">
    <property type="protein sequence ID" value="KMY32380.1"/>
    <property type="molecule type" value="Genomic_DNA"/>
</dbReference>
<dbReference type="Proteomes" id="UP000037326">
    <property type="component" value="Unassembled WGS sequence"/>
</dbReference>
<organism evidence="2 3">
    <name type="scientific">Lysinibacillus xylanilyticus</name>
    <dbReference type="NCBI Taxonomy" id="582475"/>
    <lineage>
        <taxon>Bacteria</taxon>
        <taxon>Bacillati</taxon>
        <taxon>Bacillota</taxon>
        <taxon>Bacilli</taxon>
        <taxon>Bacillales</taxon>
        <taxon>Bacillaceae</taxon>
        <taxon>Lysinibacillus</taxon>
    </lineage>
</organism>
<feature type="transmembrane region" description="Helical" evidence="1">
    <location>
        <begin position="16"/>
        <end position="34"/>
    </location>
</feature>
<dbReference type="InterPro" id="IPR009577">
    <property type="entry name" value="Sm_multidrug_ex"/>
</dbReference>
<accession>A0A0K9FD33</accession>
<dbReference type="RefSeq" id="WP_049665599.1">
    <property type="nucleotide sequence ID" value="NZ_JBIVRT010000028.1"/>
</dbReference>
<comment type="caution">
    <text evidence="2">The sequence shown here is derived from an EMBL/GenBank/DDBJ whole genome shotgun (WGS) entry which is preliminary data.</text>
</comment>
<dbReference type="PATRIC" id="fig|582475.4.peg.1496"/>
<evidence type="ECO:0008006" key="4">
    <source>
        <dbReference type="Google" id="ProtNLM"/>
    </source>
</evidence>
<dbReference type="Pfam" id="PF06695">
    <property type="entry name" value="Sm_multidrug_ex"/>
    <property type="match status" value="1"/>
</dbReference>
<protein>
    <recommendedName>
        <fullName evidence="4">Small multi-drug export protein</fullName>
    </recommendedName>
</protein>
<keyword evidence="1" id="KW-0812">Transmembrane</keyword>
<sequence length="162" mass="17788">MFRQMVQEFVGQLSELDLLLQYLGVFVISFIPFVESPGGAVVGSLIGIPIILAVIISMIGNWISIMFVILPFNALLTKKCYSNKEGFIYNRATKARERYDKYGVPGLALVAPLVASAHIAAFTSLAAGANKRRVIFWHSISLVFWGILGGVLGGYINYDIMP</sequence>
<evidence type="ECO:0000313" key="2">
    <source>
        <dbReference type="EMBL" id="KMY32380.1"/>
    </source>
</evidence>
<proteinExistence type="predicted"/>
<evidence type="ECO:0000313" key="3">
    <source>
        <dbReference type="Proteomes" id="UP000037326"/>
    </source>
</evidence>
<feature type="transmembrane region" description="Helical" evidence="1">
    <location>
        <begin position="135"/>
        <end position="158"/>
    </location>
</feature>
<keyword evidence="1" id="KW-0472">Membrane</keyword>
<dbReference type="AlphaFoldDB" id="A0A0K9FD33"/>
<feature type="transmembrane region" description="Helical" evidence="1">
    <location>
        <begin position="106"/>
        <end position="129"/>
    </location>
</feature>
<gene>
    <name evidence="2" type="ORF">ACZ11_09625</name>
</gene>
<name>A0A0K9FD33_9BACI</name>
<keyword evidence="1" id="KW-1133">Transmembrane helix</keyword>
<feature type="transmembrane region" description="Helical" evidence="1">
    <location>
        <begin position="46"/>
        <end position="70"/>
    </location>
</feature>
<evidence type="ECO:0000256" key="1">
    <source>
        <dbReference type="SAM" id="Phobius"/>
    </source>
</evidence>
<dbReference type="GeneID" id="96598516"/>